<comment type="subcellular location">
    <subcellularLocation>
        <location evidence="1">Periplasm</location>
    </subcellularLocation>
</comment>
<dbReference type="GO" id="GO:0015833">
    <property type="term" value="P:peptide transport"/>
    <property type="evidence" value="ECO:0007669"/>
    <property type="project" value="TreeGrafter"/>
</dbReference>
<dbReference type="PANTHER" id="PTHR30290">
    <property type="entry name" value="PERIPLASMIC BINDING COMPONENT OF ABC TRANSPORTER"/>
    <property type="match status" value="1"/>
</dbReference>
<gene>
    <name evidence="6" type="ORF">IRL76_11900</name>
</gene>
<reference evidence="6 7" key="1">
    <citation type="submission" date="2020-11" db="EMBL/GenBank/DDBJ databases">
        <title>The genome sequence of Erythrobacter sp. 6D36.</title>
        <authorList>
            <person name="Liu Y."/>
        </authorList>
    </citation>
    <scope>NUCLEOTIDE SEQUENCE [LARGE SCALE GENOMIC DNA]</scope>
    <source>
        <strain evidence="6 7">6D36</strain>
    </source>
</reference>
<dbReference type="Gene3D" id="3.40.190.10">
    <property type="entry name" value="Periplasmic binding protein-like II"/>
    <property type="match status" value="1"/>
</dbReference>
<dbReference type="RefSeq" id="WP_200981542.1">
    <property type="nucleotide sequence ID" value="NZ_CP064654.1"/>
</dbReference>
<evidence type="ECO:0000256" key="1">
    <source>
        <dbReference type="ARBA" id="ARBA00004418"/>
    </source>
</evidence>
<evidence type="ECO:0000313" key="7">
    <source>
        <dbReference type="Proteomes" id="UP000594459"/>
    </source>
</evidence>
<keyword evidence="3" id="KW-0813">Transport</keyword>
<name>A0A7S8IV87_9SPHN</name>
<dbReference type="PANTHER" id="PTHR30290:SF10">
    <property type="entry name" value="PERIPLASMIC OLIGOPEPTIDE-BINDING PROTEIN-RELATED"/>
    <property type="match status" value="1"/>
</dbReference>
<feature type="chain" id="PRO_5032483328" evidence="5">
    <location>
        <begin position="23"/>
        <end position="486"/>
    </location>
</feature>
<dbReference type="InterPro" id="IPR039424">
    <property type="entry name" value="SBP_5"/>
</dbReference>
<evidence type="ECO:0000256" key="2">
    <source>
        <dbReference type="ARBA" id="ARBA00005695"/>
    </source>
</evidence>
<dbReference type="AlphaFoldDB" id="A0A7S8IV87"/>
<keyword evidence="4 5" id="KW-0732">Signal</keyword>
<dbReference type="PROSITE" id="PS51257">
    <property type="entry name" value="PROKAR_LIPOPROTEIN"/>
    <property type="match status" value="1"/>
</dbReference>
<evidence type="ECO:0000256" key="4">
    <source>
        <dbReference type="ARBA" id="ARBA00022729"/>
    </source>
</evidence>
<evidence type="ECO:0000256" key="5">
    <source>
        <dbReference type="SAM" id="SignalP"/>
    </source>
</evidence>
<dbReference type="SUPFAM" id="SSF53850">
    <property type="entry name" value="Periplasmic binding protein-like II"/>
    <property type="match status" value="1"/>
</dbReference>
<comment type="similarity">
    <text evidence="2">Belongs to the bacterial solute-binding protein 5 family.</text>
</comment>
<accession>A0A7S8IV87</accession>
<organism evidence="6 7">
    <name type="scientific">Qipengyuania soli</name>
    <dbReference type="NCBI Taxonomy" id="2782568"/>
    <lineage>
        <taxon>Bacteria</taxon>
        <taxon>Pseudomonadati</taxon>
        <taxon>Pseudomonadota</taxon>
        <taxon>Alphaproteobacteria</taxon>
        <taxon>Sphingomonadales</taxon>
        <taxon>Erythrobacteraceae</taxon>
        <taxon>Qipengyuania</taxon>
    </lineage>
</organism>
<evidence type="ECO:0000313" key="6">
    <source>
        <dbReference type="EMBL" id="QPC98536.1"/>
    </source>
</evidence>
<keyword evidence="7" id="KW-1185">Reference proteome</keyword>
<dbReference type="EMBL" id="CP064654">
    <property type="protein sequence ID" value="QPC98536.1"/>
    <property type="molecule type" value="Genomic_DNA"/>
</dbReference>
<proteinExistence type="inferred from homology"/>
<dbReference type="KEGG" id="qso:IRL76_11900"/>
<feature type="signal peptide" evidence="5">
    <location>
        <begin position="1"/>
        <end position="22"/>
    </location>
</feature>
<evidence type="ECO:0000256" key="3">
    <source>
        <dbReference type="ARBA" id="ARBA00022448"/>
    </source>
</evidence>
<dbReference type="Gene3D" id="3.10.105.10">
    <property type="entry name" value="Dipeptide-binding Protein, Domain 3"/>
    <property type="match status" value="1"/>
</dbReference>
<dbReference type="GO" id="GO:0030313">
    <property type="term" value="C:cell envelope"/>
    <property type="evidence" value="ECO:0007669"/>
    <property type="project" value="UniProtKB-SubCell"/>
</dbReference>
<protein>
    <submittedName>
        <fullName evidence="6">Peptide ABC transporter substrate-binding protein</fullName>
    </submittedName>
</protein>
<sequence length="486" mass="52002">MRFIPALILALATAACSGGVNDGVVDVAFIAAPSELATGGVRLAYPGQELRAAQAQGLVSLDPAGSVVPALAERWIVTDDGSSYIFRIREFDLPDGSRLTAQMVRDKLAVTLRRLDGTSLGLDLAKVRDIRAMTGRVIEVRLKSPMPDLLQLLAQPELGLSLDKTQIGPMRATREADYIQLDAMPPEDRGLPSQEGWEEAVSPVRVYAKDAATAAEGFAQGKYDLVLGGRIESLPLVNAGPLSRGTIRLDAALGLFGLDVVNPAGFLSTAENREAVAMAIDRSTLLGAFNIGGWVPTTRIVAPGLPNDPGTVGERWSDMDMGARRSRAASRVSRWKGLNGGEVRVSIELPHGPGSDLLFEALARDLSQVGIAVERTAKGKKANLVLRDRVARFGGPRWFLNQFNCRVSRQVCSEGADYLVGLAVDARDPAEEASFLAEAEQALTASNLFIPLGAPIRWSLVRGDTTGFSENGWNVHPLFPLSHAPI</sequence>
<dbReference type="GO" id="GO:1904680">
    <property type="term" value="F:peptide transmembrane transporter activity"/>
    <property type="evidence" value="ECO:0007669"/>
    <property type="project" value="TreeGrafter"/>
</dbReference>
<dbReference type="Proteomes" id="UP000594459">
    <property type="component" value="Chromosome"/>
</dbReference>
<dbReference type="Gene3D" id="3.90.76.10">
    <property type="entry name" value="Dipeptide-binding Protein, Domain 1"/>
    <property type="match status" value="1"/>
</dbReference>